<keyword evidence="2" id="KW-1133">Transmembrane helix</keyword>
<dbReference type="InterPro" id="IPR011528">
    <property type="entry name" value="NERD"/>
</dbReference>
<dbReference type="Proteomes" id="UP000182740">
    <property type="component" value="Unassembled WGS sequence"/>
</dbReference>
<feature type="transmembrane region" description="Helical" evidence="2">
    <location>
        <begin position="334"/>
        <end position="358"/>
    </location>
</feature>
<feature type="domain" description="NERD" evidence="3">
    <location>
        <begin position="39"/>
        <end position="140"/>
    </location>
</feature>
<evidence type="ECO:0000256" key="2">
    <source>
        <dbReference type="SAM" id="Phobius"/>
    </source>
</evidence>
<dbReference type="EMBL" id="FPJG01000001">
    <property type="protein sequence ID" value="SFW11903.1"/>
    <property type="molecule type" value="Genomic_DNA"/>
</dbReference>
<dbReference type="Pfam" id="PF08378">
    <property type="entry name" value="NERD"/>
    <property type="match status" value="1"/>
</dbReference>
<feature type="region of interest" description="Disordered" evidence="1">
    <location>
        <begin position="209"/>
        <end position="326"/>
    </location>
</feature>
<protein>
    <submittedName>
        <fullName evidence="4">Nuclease-related domain-containing protein</fullName>
    </submittedName>
</protein>
<evidence type="ECO:0000313" key="5">
    <source>
        <dbReference type="Proteomes" id="UP000182740"/>
    </source>
</evidence>
<reference evidence="5" key="1">
    <citation type="submission" date="2016-11" db="EMBL/GenBank/DDBJ databases">
        <authorList>
            <person name="Varghese N."/>
            <person name="Submissions S."/>
        </authorList>
    </citation>
    <scope>NUCLEOTIDE SEQUENCE [LARGE SCALE GENOMIC DNA]</scope>
    <source>
        <strain evidence="5">DSM 44671</strain>
    </source>
</reference>
<evidence type="ECO:0000259" key="3">
    <source>
        <dbReference type="Pfam" id="PF08378"/>
    </source>
</evidence>
<dbReference type="AlphaFoldDB" id="A0A1K1LM28"/>
<keyword evidence="2" id="KW-0812">Transmembrane</keyword>
<feature type="compositionally biased region" description="Pro residues" evidence="1">
    <location>
        <begin position="280"/>
        <end position="290"/>
    </location>
</feature>
<evidence type="ECO:0000313" key="4">
    <source>
        <dbReference type="EMBL" id="SFW11903.1"/>
    </source>
</evidence>
<keyword evidence="2" id="KW-0472">Membrane</keyword>
<organism evidence="4 5">
    <name type="scientific">Amycolatopsis australiensis</name>
    <dbReference type="NCBI Taxonomy" id="546364"/>
    <lineage>
        <taxon>Bacteria</taxon>
        <taxon>Bacillati</taxon>
        <taxon>Actinomycetota</taxon>
        <taxon>Actinomycetes</taxon>
        <taxon>Pseudonocardiales</taxon>
        <taxon>Pseudonocardiaceae</taxon>
        <taxon>Amycolatopsis</taxon>
    </lineage>
</organism>
<feature type="compositionally biased region" description="Pro residues" evidence="1">
    <location>
        <begin position="215"/>
        <end position="236"/>
    </location>
</feature>
<gene>
    <name evidence="4" type="ORF">SAMN04489730_0069</name>
</gene>
<evidence type="ECO:0000256" key="1">
    <source>
        <dbReference type="SAM" id="MobiDB-lite"/>
    </source>
</evidence>
<proteinExistence type="predicted"/>
<sequence>MLVRVQPGTGSAAHGLSGAEAKVHDLLAGWAHGTDYAIGGLALLNVNIPDKRSTRQVDGLLFLPTGLAVLEVKGFTTPQTGTLVIPPNGPWLVDGQPAAIHTLAGLPNPGEQVKAGVYAAKSAFAGIPGGKGFIRGLVVLAPTGKLRLPPGKDLAGPGVDVALATPTSLRKVLHRYRAQPLAWTVDDVLAACTALALTELAPGRADLLTEGFPEHLPPPPDRPEPPIKAPIPPPVEPALGSAPHREPIVRRPASAGGRSAPHPRRPVPAATPAARTAPASTPPPKAPAPPRRARQVPAGHSLPRPKTTSSSRPAARPRPVTEARAGARPRRIPWGLIVALALICAVGITAAVLVGHAFHGS</sequence>
<accession>A0A1K1LM28</accession>
<keyword evidence="5" id="KW-1185">Reference proteome</keyword>
<dbReference type="STRING" id="546364.SAMN04489730_0069"/>
<name>A0A1K1LM28_9PSEU</name>
<feature type="compositionally biased region" description="Low complexity" evidence="1">
    <location>
        <begin position="267"/>
        <end position="279"/>
    </location>
</feature>